<evidence type="ECO:0000256" key="2">
    <source>
        <dbReference type="SAM" id="MobiDB-lite"/>
    </source>
</evidence>
<protein>
    <submittedName>
        <fullName evidence="3">Transmembrane protein</fullName>
    </submittedName>
</protein>
<keyword evidence="3" id="KW-0472">Membrane</keyword>
<feature type="compositionally biased region" description="Polar residues" evidence="2">
    <location>
        <begin position="1947"/>
        <end position="1956"/>
    </location>
</feature>
<dbReference type="EMBL" id="KL251112">
    <property type="protein sequence ID" value="KGB38986.1"/>
    <property type="molecule type" value="Genomic_DNA"/>
</dbReference>
<organism evidence="3">
    <name type="scientific">Schistosoma haematobium</name>
    <name type="common">Blood fluke</name>
    <dbReference type="NCBI Taxonomy" id="6185"/>
    <lineage>
        <taxon>Eukaryota</taxon>
        <taxon>Metazoa</taxon>
        <taxon>Spiralia</taxon>
        <taxon>Lophotrochozoa</taxon>
        <taxon>Platyhelminthes</taxon>
        <taxon>Trematoda</taxon>
        <taxon>Digenea</taxon>
        <taxon>Strigeidida</taxon>
        <taxon>Schistosomatoidea</taxon>
        <taxon>Schistosomatidae</taxon>
        <taxon>Schistosoma</taxon>
    </lineage>
</organism>
<evidence type="ECO:0000313" key="3">
    <source>
        <dbReference type="EMBL" id="KGB38986.1"/>
    </source>
</evidence>
<dbReference type="PANTHER" id="PTHR33331:SF13">
    <property type="entry name" value="COILED-COIL DOMAIN CONTAINING 162"/>
    <property type="match status" value="1"/>
</dbReference>
<feature type="coiled-coil region" evidence="1">
    <location>
        <begin position="1639"/>
        <end position="1666"/>
    </location>
</feature>
<proteinExistence type="predicted"/>
<keyword evidence="1" id="KW-0175">Coiled coil</keyword>
<feature type="coiled-coil region" evidence="1">
    <location>
        <begin position="1808"/>
        <end position="1842"/>
    </location>
</feature>
<reference evidence="3" key="1">
    <citation type="journal article" date="2012" name="Nat. Genet.">
        <title>Whole-genome sequence of Schistosoma haematobium.</title>
        <authorList>
            <person name="Young N.D."/>
            <person name="Jex A.R."/>
            <person name="Li B."/>
            <person name="Liu S."/>
            <person name="Yang L."/>
            <person name="Xiong Z."/>
            <person name="Li Y."/>
            <person name="Cantacessi C."/>
            <person name="Hall R.S."/>
            <person name="Xu X."/>
            <person name="Chen F."/>
            <person name="Wu X."/>
            <person name="Zerlotini A."/>
            <person name="Oliveira G."/>
            <person name="Hofmann A."/>
            <person name="Zhang G."/>
            <person name="Fang X."/>
            <person name="Kang Y."/>
            <person name="Campbell B.E."/>
            <person name="Loukas A."/>
            <person name="Ranganathan S."/>
            <person name="Rollinson D."/>
            <person name="Rinaldi G."/>
            <person name="Brindley P.J."/>
            <person name="Yang H."/>
            <person name="Wang J."/>
            <person name="Wang J."/>
            <person name="Gasser R.B."/>
        </authorList>
    </citation>
    <scope>NUCLEOTIDE SEQUENCE [LARGE SCALE GENOMIC DNA]</scope>
</reference>
<evidence type="ECO:0000256" key="1">
    <source>
        <dbReference type="SAM" id="Coils"/>
    </source>
</evidence>
<accession>A0A095AWG7</accession>
<sequence length="2022" mass="232635">MGQLTNEYLDASSRARRLASTTEGLLTGSDCGIEDVTKENMDATKKDYLLDKHESQKHKMLTRLTPINKIEVLYENVSDDRSKQNYLRITTDDEDDIISSTMPKGKAEANTNRTSELPGESSVYNNKQEIFNKIDTNTSKETGNENIRTKSVSFKPDEERINVMQSEGISERSPNHLHFSEQKLQPSRMANSISLSSNDSSLANKNSLVLAVKTGVTNEKVSVLPLHANDLETLRPHLVLLCQTYNIQMDIDSIRSTSDEMELFAVINRKFQHIFNHQDEMYDFRTYDHTKAVAERWGLDMWLHAMKKPSNWLEFIKLKPRRDERVVKYMMGLRCNIVIDDLLLAASKFLHIRSSERVQDALRHHVMVISHSPKIRTASVLSHKDGQNTVEIFKKIYTNPELYSNSIGSVEGGKSKRDDYDFTQTMRRLGLDDDMSGSNDSLNGQGAYLSFLHLRHLKLRDLMRTCISILNYFRSIERTLTINDQGLSINGKGGVERISPQNHRVGVDGQDNQRCGNSLNVHGYLFNTPQEFKVKELEFMQFAEVENHDDFYYHEEGRIHVKDQVGYWIVYDCALNDFKELEHDLLLIATKFLQNNKPVPISVDHKQKSAIIDISNEREYLKKLHTDKVEYGLPPPLIEKCLIAPNTDEPVLCPVYLLEFHPSLACTPSLIESIDESVRTTITMLTPKRQIQCVILEKLFFDYLKYEIDTWRPLGASYTAQIQKDLFSPYFIEDVVQMSELCDQYILSVQQRNPRGDKKTRQHFLLNELGRLSDLVTLRHRLLDCMWECEILSKLYLSISNRMGFNDFHLFIRPLQFESAKYKEGVEELKPPIYITSIHDDDSLLDKYLPSALPLAIHELDETQVGKFSFRGKATIMEMLETRGIENLLTVLQVQTVHKNGLIAAILLAFNGCPAFYTSHAPKFKNGLIRTVDTGNNSINNNDVSGARIGPTPLAVERSTHQLNAEYYPEAFFSIQLEKGPSRDRVCNAFIKKTQGGGIAASKTTAESEKMKREFISQFCHDYCERVQHASLRAQIIETYSSILITLENVPVIREEFFIIGYAFEKKSPEEDLGKQETDFKSLRNRPRRVLSSDGTEFYNLWFIPHFIEVLFVFRHLNDEACTKALRLMARIARALHDILHYLVAYARLGISSSKATAEQKHQMSVSFDKNQIKNDRSTTGKTVNSLKQTTTDVPLAGSNKSMSLALSTLADPTTPLNFNTQEHSLVVNQLIVTELREIQYQINRLPNSADPEQIIQLLTLRRETMFLKFDLCIRNILGETFLAACNEDAYNELTVNSHFPLFELSNSQRPCVNAIELSIPEPLESQDDKAQEILPWRTMINYYGPYLLLNSSWKQIEYNISLCLAGLKPVDCPTVHGELLAMNLTLDDIVETGDIVDACAGDRLAIQETDNMHLILSKRTKDKKREGTPEAEEPVVKQTTNIQTQDVDRITVKDSEMNKLSILNTPIAAYKLIKKYLILRKRIELLKYAWGTRRLDLRKSIVRQTDLVIKERNREEGNLPLDLWKRPAMKETLSVKRPALAEEFLNQLISHSIHNEESGIYTITKENFNLIVQNVAISVMHNEKETFEHYSMYYENLLKNQHHLMYANEREIQDLKDKLHQKDLETGTTVQFQMSEQVHDLLLEVTALRARILELEEKHKETEAKVQIRVRKELSDSIRKLFGLSFEQKSRIDEYRNQLKAITLQRIAEIKEEASTEMLRIKERTAVGTSAEDELTERNYHLSKEITTLHQHNISLQQMMNRLKVMAQWQQTTLKCTFEKQLGIVENQRNQNKTNATRLNMLSEQQIRLLNEEITNVREHLANTQKHLNDLRIALDKEMKDKIDRKHAAERKASTDKQMAIVKQMHIDQLITEITEKDTVLNEMNTILSASAKTRKQEADKSIRQVDLLRKQLKEEKRLKQSALQKIDDIMSQLYQFESVQTASSEIKQKPSSANLLGRTDKGQSTGIRTKVQGDQVQNTRPVTVSIPSLRERLAEKLLKNIPPDAHKQLVQFQKEKTFND</sequence>
<dbReference type="InterPro" id="IPR040401">
    <property type="entry name" value="CCDC162"/>
</dbReference>
<name>A0A095AWG7_SCHHA</name>
<feature type="region of interest" description="Disordered" evidence="2">
    <location>
        <begin position="97"/>
        <end position="121"/>
    </location>
</feature>
<feature type="region of interest" description="Disordered" evidence="2">
    <location>
        <begin position="1947"/>
        <end position="1967"/>
    </location>
</feature>
<dbReference type="PANTHER" id="PTHR33331">
    <property type="entry name" value="COILED-COIL DOMAIN-CONTAINING PROTEIN 162"/>
    <property type="match status" value="1"/>
</dbReference>
<gene>
    <name evidence="3" type="ORF">MS3_07400</name>
</gene>
<keyword evidence="3" id="KW-0812">Transmembrane</keyword>
<feature type="coiled-coil region" evidence="1">
    <location>
        <begin position="1897"/>
        <end position="1934"/>
    </location>
</feature>